<dbReference type="InterPro" id="IPR032708">
    <property type="entry name" value="McjB_C"/>
</dbReference>
<protein>
    <submittedName>
        <fullName evidence="2">Lasso peptide biosynthesis B2 protein</fullName>
    </submittedName>
</protein>
<dbReference type="EMBL" id="CP044456">
    <property type="protein sequence ID" value="QIC71755.1"/>
    <property type="molecule type" value="Genomic_DNA"/>
</dbReference>
<gene>
    <name evidence="2" type="ORF">FSC09_15295</name>
</gene>
<dbReference type="Pfam" id="PF13471">
    <property type="entry name" value="Transglut_core3"/>
    <property type="match status" value="1"/>
</dbReference>
<name>A0A6C0Y7R0_9GAMM</name>
<evidence type="ECO:0000313" key="2">
    <source>
        <dbReference type="EMBL" id="QIC71755.1"/>
    </source>
</evidence>
<dbReference type="Proteomes" id="UP000503440">
    <property type="component" value="Plasmid pB18-1"/>
</dbReference>
<dbReference type="InterPro" id="IPR053521">
    <property type="entry name" value="McjB-like"/>
</dbReference>
<evidence type="ECO:0000259" key="1">
    <source>
        <dbReference type="Pfam" id="PF13471"/>
    </source>
</evidence>
<reference evidence="2 3" key="1">
    <citation type="submission" date="2019-09" db="EMBL/GenBank/DDBJ databases">
        <title>Non-baumannii Acinetobacter spp. carrying blaNDM-1 isolated in China.</title>
        <authorList>
            <person name="Cui C."/>
            <person name="Chen C."/>
            <person name="Sun J."/>
            <person name="Liu Y."/>
        </authorList>
    </citation>
    <scope>NUCLEOTIDE SEQUENCE [LARGE SCALE GENOMIC DNA]</scope>
    <source>
        <strain evidence="2 3">B18</strain>
        <plasmid evidence="3">pb18-1</plasmid>
    </source>
</reference>
<dbReference type="NCBIfam" id="NF033537">
    <property type="entry name" value="lasso_biosyn_B2"/>
    <property type="match status" value="1"/>
</dbReference>
<evidence type="ECO:0000313" key="3">
    <source>
        <dbReference type="Proteomes" id="UP000503440"/>
    </source>
</evidence>
<organism evidence="2 3">
    <name type="scientific">Acinetobacter indicus</name>
    <dbReference type="NCBI Taxonomy" id="756892"/>
    <lineage>
        <taxon>Bacteria</taxon>
        <taxon>Pseudomonadati</taxon>
        <taxon>Pseudomonadota</taxon>
        <taxon>Gammaproteobacteria</taxon>
        <taxon>Moraxellales</taxon>
        <taxon>Moraxellaceae</taxon>
        <taxon>Acinetobacter</taxon>
    </lineage>
</organism>
<sequence length="229" mass="27194">MLLRMFSLKYYKFKKDYYPIIIEDELVVLDICSNNFFFFDKNESLEILNITSSVHPFIPDHLSFFFEKSKLSLEIIAFDEINGIDNYSWSDVKFFRKDTNLKISIYDKSLIIFLYFAFQINKNSFFKYKINLLNFIKRFLEKPSSININYANSAANYIHDISKYLPFRLKCLEFSFILTAFLYLKRINCTMHIGVQKYDFLSHAWVSIENDIISDSPHLSDNLAIILSI</sequence>
<dbReference type="AlphaFoldDB" id="A0A6C0Y7R0"/>
<geneLocation type="plasmid" evidence="3">
    <name>pb18-1</name>
</geneLocation>
<accession>A0A6C0Y7R0</accession>
<keyword evidence="2" id="KW-0614">Plasmid</keyword>
<proteinExistence type="predicted"/>
<feature type="domain" description="Microcin J25-processing protein McjB C-terminal" evidence="1">
    <location>
        <begin position="149"/>
        <end position="227"/>
    </location>
</feature>